<comment type="caution">
    <text evidence="5">The sequence shown here is derived from an EMBL/GenBank/DDBJ whole genome shotgun (WGS) entry which is preliminary data.</text>
</comment>
<dbReference type="PANTHER" id="PTHR12599:SF0">
    <property type="entry name" value="PTERIN-4-ALPHA-CARBINOLAMINE DEHYDRATASE"/>
    <property type="match status" value="1"/>
</dbReference>
<dbReference type="CDD" id="cd00488">
    <property type="entry name" value="PCD_DCoH"/>
    <property type="match status" value="1"/>
</dbReference>
<accession>A0A1F7H275</accession>
<evidence type="ECO:0000256" key="2">
    <source>
        <dbReference type="ARBA" id="ARBA00006472"/>
    </source>
</evidence>
<protein>
    <recommendedName>
        <fullName evidence="4">Putative pterin-4-alpha-carbinolamine dehydratase</fullName>
        <shortName evidence="4">PHS</shortName>
        <ecNumber evidence="4">4.2.1.96</ecNumber>
    </recommendedName>
    <alternativeName>
        <fullName evidence="4">4-alpha-hydroxy-tetrahydropterin dehydratase</fullName>
    </alternativeName>
    <alternativeName>
        <fullName evidence="4">Pterin carbinolamine dehydratase</fullName>
        <shortName evidence="4">PCD</shortName>
    </alternativeName>
</protein>
<dbReference type="Gene3D" id="3.30.1360.20">
    <property type="entry name" value="Transcriptional coactivator/pterin dehydratase"/>
    <property type="match status" value="1"/>
</dbReference>
<evidence type="ECO:0000256" key="4">
    <source>
        <dbReference type="HAMAP-Rule" id="MF_00434"/>
    </source>
</evidence>
<dbReference type="EMBL" id="MFZO01000018">
    <property type="protein sequence ID" value="OGK25163.1"/>
    <property type="molecule type" value="Genomic_DNA"/>
</dbReference>
<reference evidence="5 6" key="1">
    <citation type="journal article" date="2016" name="Nat. Commun.">
        <title>Thousands of microbial genomes shed light on interconnected biogeochemical processes in an aquifer system.</title>
        <authorList>
            <person name="Anantharaman K."/>
            <person name="Brown C.T."/>
            <person name="Hug L.A."/>
            <person name="Sharon I."/>
            <person name="Castelle C.J."/>
            <person name="Probst A.J."/>
            <person name="Thomas B.C."/>
            <person name="Singh A."/>
            <person name="Wilkins M.J."/>
            <person name="Karaoz U."/>
            <person name="Brodie E.L."/>
            <person name="Williams K.H."/>
            <person name="Hubbard S.S."/>
            <person name="Banfield J.F."/>
        </authorList>
    </citation>
    <scope>NUCLEOTIDE SEQUENCE [LARGE SCALE GENOMIC DNA]</scope>
</reference>
<dbReference type="SUPFAM" id="SSF55248">
    <property type="entry name" value="PCD-like"/>
    <property type="match status" value="1"/>
</dbReference>
<dbReference type="GO" id="GO:0006729">
    <property type="term" value="P:tetrahydrobiopterin biosynthetic process"/>
    <property type="evidence" value="ECO:0007669"/>
    <property type="project" value="InterPro"/>
</dbReference>
<gene>
    <name evidence="5" type="ORF">A3C25_02465</name>
</gene>
<evidence type="ECO:0000313" key="6">
    <source>
        <dbReference type="Proteomes" id="UP000177913"/>
    </source>
</evidence>
<dbReference type="HAMAP" id="MF_00434">
    <property type="entry name" value="Pterin_4_alpha"/>
    <property type="match status" value="1"/>
</dbReference>
<comment type="similarity">
    <text evidence="2 4">Belongs to the pterin-4-alpha-carbinolamine dehydratase family.</text>
</comment>
<dbReference type="Pfam" id="PF01329">
    <property type="entry name" value="Pterin_4a"/>
    <property type="match status" value="1"/>
</dbReference>
<dbReference type="Proteomes" id="UP000177913">
    <property type="component" value="Unassembled WGS sequence"/>
</dbReference>
<dbReference type="PANTHER" id="PTHR12599">
    <property type="entry name" value="PTERIN-4-ALPHA-CARBINOLAMINE DEHYDRATASE"/>
    <property type="match status" value="1"/>
</dbReference>
<dbReference type="InterPro" id="IPR036428">
    <property type="entry name" value="PCD_sf"/>
</dbReference>
<name>A0A1F7H275_9BACT</name>
<dbReference type="InterPro" id="IPR001533">
    <property type="entry name" value="Pterin_deHydtase"/>
</dbReference>
<evidence type="ECO:0000313" key="5">
    <source>
        <dbReference type="EMBL" id="OGK25163.1"/>
    </source>
</evidence>
<dbReference type="AlphaFoldDB" id="A0A1F7H275"/>
<evidence type="ECO:0000256" key="3">
    <source>
        <dbReference type="ARBA" id="ARBA00023239"/>
    </source>
</evidence>
<evidence type="ECO:0000256" key="1">
    <source>
        <dbReference type="ARBA" id="ARBA00001554"/>
    </source>
</evidence>
<organism evidence="5 6">
    <name type="scientific">Candidatus Roizmanbacteria bacterium RIFCSPHIGHO2_02_FULL_38_11</name>
    <dbReference type="NCBI Taxonomy" id="1802039"/>
    <lineage>
        <taxon>Bacteria</taxon>
        <taxon>Candidatus Roizmaniibacteriota</taxon>
    </lineage>
</organism>
<dbReference type="NCBIfam" id="NF002017">
    <property type="entry name" value="PRK00823.1-2"/>
    <property type="match status" value="1"/>
</dbReference>
<keyword evidence="3 4" id="KW-0456">Lyase</keyword>
<proteinExistence type="inferred from homology"/>
<comment type="catalytic activity">
    <reaction evidence="1 4">
        <text>(4aS,6R)-4a-hydroxy-L-erythro-5,6,7,8-tetrahydrobiopterin = (6R)-L-erythro-6,7-dihydrobiopterin + H2O</text>
        <dbReference type="Rhea" id="RHEA:11920"/>
        <dbReference type="ChEBI" id="CHEBI:15377"/>
        <dbReference type="ChEBI" id="CHEBI:15642"/>
        <dbReference type="ChEBI" id="CHEBI:43120"/>
        <dbReference type="EC" id="4.2.1.96"/>
    </reaction>
</comment>
<dbReference type="GO" id="GO:0008124">
    <property type="term" value="F:4-alpha-hydroxytetrahydrobiopterin dehydratase activity"/>
    <property type="evidence" value="ECO:0007669"/>
    <property type="project" value="UniProtKB-UniRule"/>
</dbReference>
<sequence>MKGMKNNLLNKKCLPCEGGVPSLTDAEIKNYLSQLTKQWEVSEDKKISHSFKFKTFKAAILFVNKVADLAEKENHHPNIHLLYNKVKIVLTTHVIGGLSENDFIMAAKIEQLL</sequence>
<dbReference type="EC" id="4.2.1.96" evidence="4"/>